<dbReference type="AlphaFoldDB" id="A0A8J7IXM3"/>
<dbReference type="GO" id="GO:0043842">
    <property type="term" value="F:Kdo transferase activity"/>
    <property type="evidence" value="ECO:0007669"/>
    <property type="project" value="UniProtKB-EC"/>
</dbReference>
<comment type="subcellular location">
    <subcellularLocation>
        <location evidence="8">Cell membrane</location>
    </subcellularLocation>
</comment>
<reference evidence="10" key="1">
    <citation type="submission" date="2020-10" db="EMBL/GenBank/DDBJ databases">
        <title>Paenihalocynthiibacter styelae gen. nov., sp. nov., isolated from stalked sea squirt Styela clava.</title>
        <authorList>
            <person name="Kim Y.-O."/>
            <person name="Yoon J.-H."/>
        </authorList>
    </citation>
    <scope>NUCLEOTIDE SEQUENCE</scope>
    <source>
        <strain evidence="10">MYP1-1</strain>
    </source>
</reference>
<dbReference type="EC" id="2.4.99.12" evidence="3 8"/>
<dbReference type="GO" id="GO:0009245">
    <property type="term" value="P:lipid A biosynthetic process"/>
    <property type="evidence" value="ECO:0007669"/>
    <property type="project" value="TreeGrafter"/>
</dbReference>
<evidence type="ECO:0000256" key="8">
    <source>
        <dbReference type="RuleBase" id="RU365103"/>
    </source>
</evidence>
<dbReference type="Gene3D" id="3.40.50.11720">
    <property type="entry name" value="3-Deoxy-D-manno-octulosonic-acid transferase, N-terminal domain"/>
    <property type="match status" value="1"/>
</dbReference>
<keyword evidence="11" id="KW-1185">Reference proteome</keyword>
<dbReference type="Pfam" id="PF04413">
    <property type="entry name" value="Glycos_transf_N"/>
    <property type="match status" value="1"/>
</dbReference>
<proteinExistence type="inferred from homology"/>
<dbReference type="GO" id="GO:0005886">
    <property type="term" value="C:plasma membrane"/>
    <property type="evidence" value="ECO:0007669"/>
    <property type="project" value="UniProtKB-SubCell"/>
</dbReference>
<comment type="function">
    <text evidence="1 8">Involved in lipopolysaccharide (LPS) biosynthesis. Catalyzes the transfer of 3-deoxy-D-manno-octulosonate (Kdo) residue(s) from CMP-Kdo to lipid IV(A), the tetraacyldisaccharide-1,4'-bisphosphate precursor of lipid A.</text>
</comment>
<comment type="caution">
    <text evidence="10">The sequence shown here is derived from an EMBL/GenBank/DDBJ whole genome shotgun (WGS) entry which is preliminary data.</text>
</comment>
<keyword evidence="8" id="KW-0448">Lipopolysaccharide biosynthesis</keyword>
<evidence type="ECO:0000256" key="5">
    <source>
        <dbReference type="ARBA" id="ARBA00022679"/>
    </source>
</evidence>
<dbReference type="PANTHER" id="PTHR42755:SF1">
    <property type="entry name" value="3-DEOXY-D-MANNO-OCTULOSONIC ACID TRANSFERASE, MITOCHONDRIAL-RELATED"/>
    <property type="match status" value="1"/>
</dbReference>
<organism evidence="10 11">
    <name type="scientific">Halocynthiibacter styelae</name>
    <dbReference type="NCBI Taxonomy" id="2761955"/>
    <lineage>
        <taxon>Bacteria</taxon>
        <taxon>Pseudomonadati</taxon>
        <taxon>Pseudomonadota</taxon>
        <taxon>Alphaproteobacteria</taxon>
        <taxon>Rhodobacterales</taxon>
        <taxon>Paracoccaceae</taxon>
        <taxon>Halocynthiibacter</taxon>
    </lineage>
</organism>
<evidence type="ECO:0000256" key="6">
    <source>
        <dbReference type="ARBA" id="ARBA00031445"/>
    </source>
</evidence>
<evidence type="ECO:0000313" key="11">
    <source>
        <dbReference type="Proteomes" id="UP000640583"/>
    </source>
</evidence>
<evidence type="ECO:0000259" key="9">
    <source>
        <dbReference type="Pfam" id="PF04413"/>
    </source>
</evidence>
<dbReference type="InterPro" id="IPR007507">
    <property type="entry name" value="Glycos_transf_N"/>
</dbReference>
<keyword evidence="8" id="KW-0472">Membrane</keyword>
<gene>
    <name evidence="10" type="ORF">H1D41_14040</name>
</gene>
<comment type="pathway">
    <text evidence="2 8">Bacterial outer membrane biogenesis; LPS core biosynthesis.</text>
</comment>
<keyword evidence="8" id="KW-1003">Cell membrane</keyword>
<feature type="domain" description="3-deoxy-D-manno-octulosonic-acid transferase N-terminal" evidence="9">
    <location>
        <begin position="29"/>
        <end position="188"/>
    </location>
</feature>
<protein>
    <recommendedName>
        <fullName evidence="4 8">3-deoxy-D-manno-octulosonic acid transferase</fullName>
        <shortName evidence="8">Kdo transferase</shortName>
        <ecNumber evidence="3 8">2.4.99.12</ecNumber>
    </recommendedName>
    <alternativeName>
        <fullName evidence="6 8">Lipid IV(A) 3-deoxy-D-manno-octulosonic acid transferase</fullName>
    </alternativeName>
</protein>
<name>A0A8J7IXM3_9RHOB</name>
<evidence type="ECO:0000256" key="3">
    <source>
        <dbReference type="ARBA" id="ARBA00012621"/>
    </source>
</evidence>
<keyword evidence="5 8" id="KW-0808">Transferase</keyword>
<dbReference type="InterPro" id="IPR038107">
    <property type="entry name" value="Glycos_transf_N_sf"/>
</dbReference>
<evidence type="ECO:0000256" key="2">
    <source>
        <dbReference type="ARBA" id="ARBA00004713"/>
    </source>
</evidence>
<dbReference type="Gene3D" id="3.40.50.2000">
    <property type="entry name" value="Glycogen Phosphorylase B"/>
    <property type="match status" value="1"/>
</dbReference>
<dbReference type="PANTHER" id="PTHR42755">
    <property type="entry name" value="3-DEOXY-MANNO-OCTULOSONATE CYTIDYLYLTRANSFERASE"/>
    <property type="match status" value="1"/>
</dbReference>
<sequence>MKPSLSLKLYEALNRRKHLTGGNTAGDARPAGPLVWLHACTETQAIAFAELVLRLAEDRNDLWFLITTQSPHVKSRLDQHLKITTLPQTYLLLFAGDDARIAAHWRPDVCIWTGGPSLPSMLSEIAQHAQVMLLADAEAVGTGPAIPGLRRSVLSCFDRAFAIDEENRTRMLVMYPDEARIEAPGPLREGVCPPPCNDSEREDMTRALAARPTWLAALCADEEFEAVLKAHERALRSSHRLLLVICPAREEDGLRIKTLAEARGLVAGLRSDGDDPEQEHQVYIADFPEEIGLWYRVVPVCFVGQTLAAGQAPQILPPAALGSALIYGPLIHSARALTDQLEERGASLRVKNPRALAEAVVLLLAPDKAARMAHNAWEAVTEGAVVLDRLMDIAGSVLDGGGIPDANP</sequence>
<comment type="catalytic activity">
    <reaction evidence="7 8">
        <text>lipid IVA (E. coli) + CMP-3-deoxy-beta-D-manno-octulosonate = alpha-Kdo-(2-&gt;6)-lipid IVA (E. coli) + CMP + H(+)</text>
        <dbReference type="Rhea" id="RHEA:28066"/>
        <dbReference type="ChEBI" id="CHEBI:15378"/>
        <dbReference type="ChEBI" id="CHEBI:58603"/>
        <dbReference type="ChEBI" id="CHEBI:60364"/>
        <dbReference type="ChEBI" id="CHEBI:60377"/>
        <dbReference type="ChEBI" id="CHEBI:85987"/>
        <dbReference type="EC" id="2.4.99.12"/>
    </reaction>
</comment>
<evidence type="ECO:0000256" key="7">
    <source>
        <dbReference type="ARBA" id="ARBA00049183"/>
    </source>
</evidence>
<dbReference type="GO" id="GO:0009244">
    <property type="term" value="P:lipopolysaccharide core region biosynthetic process"/>
    <property type="evidence" value="ECO:0007669"/>
    <property type="project" value="UniProtKB-UniRule"/>
</dbReference>
<evidence type="ECO:0000256" key="4">
    <source>
        <dbReference type="ARBA" id="ARBA00019077"/>
    </source>
</evidence>
<dbReference type="Proteomes" id="UP000640583">
    <property type="component" value="Unassembled WGS sequence"/>
</dbReference>
<evidence type="ECO:0000256" key="1">
    <source>
        <dbReference type="ARBA" id="ARBA00003394"/>
    </source>
</evidence>
<dbReference type="UniPathway" id="UPA00958"/>
<comment type="similarity">
    <text evidence="8">Belongs to the glycosyltransferase group 1 family.</text>
</comment>
<dbReference type="EMBL" id="JADCKQ010000011">
    <property type="protein sequence ID" value="MBI1494763.1"/>
    <property type="molecule type" value="Genomic_DNA"/>
</dbReference>
<dbReference type="InterPro" id="IPR039901">
    <property type="entry name" value="Kdotransferase"/>
</dbReference>
<evidence type="ECO:0000313" key="10">
    <source>
        <dbReference type="EMBL" id="MBI1494763.1"/>
    </source>
</evidence>
<accession>A0A8J7IXM3</accession>